<name>A0A0D0DUX1_9AGAM</name>
<dbReference type="Proteomes" id="UP000054538">
    <property type="component" value="Unassembled WGS sequence"/>
</dbReference>
<reference evidence="1 2" key="1">
    <citation type="submission" date="2014-04" db="EMBL/GenBank/DDBJ databases">
        <authorList>
            <consortium name="DOE Joint Genome Institute"/>
            <person name="Kuo A."/>
            <person name="Kohler A."/>
            <person name="Jargeat P."/>
            <person name="Nagy L.G."/>
            <person name="Floudas D."/>
            <person name="Copeland A."/>
            <person name="Barry K.W."/>
            <person name="Cichocki N."/>
            <person name="Veneault-Fourrey C."/>
            <person name="LaButti K."/>
            <person name="Lindquist E.A."/>
            <person name="Lipzen A."/>
            <person name="Lundell T."/>
            <person name="Morin E."/>
            <person name="Murat C."/>
            <person name="Sun H."/>
            <person name="Tunlid A."/>
            <person name="Henrissat B."/>
            <person name="Grigoriev I.V."/>
            <person name="Hibbett D.S."/>
            <person name="Martin F."/>
            <person name="Nordberg H.P."/>
            <person name="Cantor M.N."/>
            <person name="Hua S.X."/>
        </authorList>
    </citation>
    <scope>NUCLEOTIDE SEQUENCE [LARGE SCALE GENOMIC DNA]</scope>
    <source>
        <strain evidence="1 2">Ve08.2h10</strain>
    </source>
</reference>
<sequence>MVSPRRVLRYINPTYKTRGVEISANACVAKSRYLAPLDCAVTDVPRHPAYLASIDAWSPHAGP</sequence>
<dbReference type="EMBL" id="KN825218">
    <property type="protein sequence ID" value="KIK93051.1"/>
    <property type="molecule type" value="Genomic_DNA"/>
</dbReference>
<organism evidence="1 2">
    <name type="scientific">Paxillus rubicundulus Ve08.2h10</name>
    <dbReference type="NCBI Taxonomy" id="930991"/>
    <lineage>
        <taxon>Eukaryota</taxon>
        <taxon>Fungi</taxon>
        <taxon>Dikarya</taxon>
        <taxon>Basidiomycota</taxon>
        <taxon>Agaricomycotina</taxon>
        <taxon>Agaricomycetes</taxon>
        <taxon>Agaricomycetidae</taxon>
        <taxon>Boletales</taxon>
        <taxon>Paxilineae</taxon>
        <taxon>Paxillaceae</taxon>
        <taxon>Paxillus</taxon>
    </lineage>
</organism>
<protein>
    <submittedName>
        <fullName evidence="1">Uncharacterized protein</fullName>
    </submittedName>
</protein>
<keyword evidence="2" id="KW-1185">Reference proteome</keyword>
<proteinExistence type="predicted"/>
<accession>A0A0D0DUX1</accession>
<evidence type="ECO:0000313" key="2">
    <source>
        <dbReference type="Proteomes" id="UP000054538"/>
    </source>
</evidence>
<dbReference type="AlphaFoldDB" id="A0A0D0DUX1"/>
<reference evidence="2" key="2">
    <citation type="submission" date="2015-01" db="EMBL/GenBank/DDBJ databases">
        <title>Evolutionary Origins and Diversification of the Mycorrhizal Mutualists.</title>
        <authorList>
            <consortium name="DOE Joint Genome Institute"/>
            <consortium name="Mycorrhizal Genomics Consortium"/>
            <person name="Kohler A."/>
            <person name="Kuo A."/>
            <person name="Nagy L.G."/>
            <person name="Floudas D."/>
            <person name="Copeland A."/>
            <person name="Barry K.W."/>
            <person name="Cichocki N."/>
            <person name="Veneault-Fourrey C."/>
            <person name="LaButti K."/>
            <person name="Lindquist E.A."/>
            <person name="Lipzen A."/>
            <person name="Lundell T."/>
            <person name="Morin E."/>
            <person name="Murat C."/>
            <person name="Riley R."/>
            <person name="Ohm R."/>
            <person name="Sun H."/>
            <person name="Tunlid A."/>
            <person name="Henrissat B."/>
            <person name="Grigoriev I.V."/>
            <person name="Hibbett D.S."/>
            <person name="Martin F."/>
        </authorList>
    </citation>
    <scope>NUCLEOTIDE SEQUENCE [LARGE SCALE GENOMIC DNA]</scope>
    <source>
        <strain evidence="2">Ve08.2h10</strain>
    </source>
</reference>
<dbReference type="HOGENOM" id="CLU_2886476_0_0_1"/>
<evidence type="ECO:0000313" key="1">
    <source>
        <dbReference type="EMBL" id="KIK93051.1"/>
    </source>
</evidence>
<gene>
    <name evidence="1" type="ORF">PAXRUDRAFT_829386</name>
</gene>
<dbReference type="InParanoid" id="A0A0D0DUX1"/>